<name>A0A430Q8E8_SCHBO</name>
<keyword evidence="3" id="KW-1185">Reference proteome</keyword>
<evidence type="ECO:0000256" key="1">
    <source>
        <dbReference type="SAM" id="Phobius"/>
    </source>
</evidence>
<accession>A0A430Q8E8</accession>
<keyword evidence="1" id="KW-0472">Membrane</keyword>
<dbReference type="Proteomes" id="UP000290809">
    <property type="component" value="Unassembled WGS sequence"/>
</dbReference>
<protein>
    <submittedName>
        <fullName evidence="2">Uncharacterized protein</fullName>
    </submittedName>
</protein>
<keyword evidence="1" id="KW-1133">Transmembrane helix</keyword>
<feature type="transmembrane region" description="Helical" evidence="1">
    <location>
        <begin position="67"/>
        <end position="95"/>
    </location>
</feature>
<sequence length="149" mass="17439">MIFTSIKNSVVGTYCSTYIYIYVTHYIVFYFVHSFLDMAGNCFWFMIARRKIVIMTKSLIPHLINSFIRLLMIISGLCLIGLSIFDVSLLCFYSWGYWEFLYCAIAEWVMVLGCILFTLVIALETQTYEDVLVRSKIRNITTIQLMKQV</sequence>
<feature type="transmembrane region" description="Helical" evidence="1">
    <location>
        <begin position="101"/>
        <end position="123"/>
    </location>
</feature>
<dbReference type="AlphaFoldDB" id="A0A430Q8E8"/>
<comment type="caution">
    <text evidence="2">The sequence shown here is derived from an EMBL/GenBank/DDBJ whole genome shotgun (WGS) entry which is preliminary data.</text>
</comment>
<organism evidence="2 3">
    <name type="scientific">Schistosoma bovis</name>
    <name type="common">Blood fluke</name>
    <dbReference type="NCBI Taxonomy" id="6184"/>
    <lineage>
        <taxon>Eukaryota</taxon>
        <taxon>Metazoa</taxon>
        <taxon>Spiralia</taxon>
        <taxon>Lophotrochozoa</taxon>
        <taxon>Platyhelminthes</taxon>
        <taxon>Trematoda</taxon>
        <taxon>Digenea</taxon>
        <taxon>Strigeidida</taxon>
        <taxon>Schistosomatoidea</taxon>
        <taxon>Schistosomatidae</taxon>
        <taxon>Schistosoma</taxon>
    </lineage>
</organism>
<dbReference type="EMBL" id="QMKO01002305">
    <property type="protein sequence ID" value="RTG83969.1"/>
    <property type="molecule type" value="Genomic_DNA"/>
</dbReference>
<evidence type="ECO:0000313" key="2">
    <source>
        <dbReference type="EMBL" id="RTG83969.1"/>
    </source>
</evidence>
<evidence type="ECO:0000313" key="3">
    <source>
        <dbReference type="Proteomes" id="UP000290809"/>
    </source>
</evidence>
<reference evidence="2 3" key="1">
    <citation type="journal article" date="2019" name="PLoS Pathog.">
        <title>Genome sequence of the bovine parasite Schistosoma bovis Tanzania.</title>
        <authorList>
            <person name="Oey H."/>
            <person name="Zakrzewski M."/>
            <person name="Gobert G."/>
            <person name="Gravermann K."/>
            <person name="Stoye J."/>
            <person name="Jones M."/>
            <person name="Mcmanus D."/>
            <person name="Krause L."/>
        </authorList>
    </citation>
    <scope>NUCLEOTIDE SEQUENCE [LARGE SCALE GENOMIC DNA]</scope>
    <source>
        <strain evidence="2 3">TAN1997</strain>
    </source>
</reference>
<proteinExistence type="predicted"/>
<gene>
    <name evidence="2" type="ORF">DC041_0010177</name>
</gene>
<keyword evidence="1" id="KW-0812">Transmembrane</keyword>